<sequence length="107" mass="11340">MTTGGRHPADDDGVSRRAEIRHLLAGPVLYGLRRLSVAVACLACAAVAGGTGSVIAPLIGQPRAAGFWGGATIMYGVIVIAAVVCMIGHEIDSRRFRWVDRVYSYLD</sequence>
<protein>
    <recommendedName>
        <fullName evidence="4">ABC transporter permease</fullName>
    </recommendedName>
</protein>
<dbReference type="EMBL" id="CP074405">
    <property type="protein sequence ID" value="QVI63834.1"/>
    <property type="molecule type" value="Genomic_DNA"/>
</dbReference>
<evidence type="ECO:0000313" key="3">
    <source>
        <dbReference type="Proteomes" id="UP000677804"/>
    </source>
</evidence>
<reference evidence="2 3" key="1">
    <citation type="submission" date="2021-05" db="EMBL/GenBank/DDBJ databases">
        <title>Novel species in genus Cellulomonas.</title>
        <authorList>
            <person name="Zhang G."/>
        </authorList>
    </citation>
    <scope>NUCLEOTIDE SEQUENCE [LARGE SCALE GENOMIC DNA]</scope>
    <source>
        <strain evidence="3">zg-ZUI222</strain>
    </source>
</reference>
<evidence type="ECO:0008006" key="4">
    <source>
        <dbReference type="Google" id="ProtNLM"/>
    </source>
</evidence>
<keyword evidence="1" id="KW-0812">Transmembrane</keyword>
<evidence type="ECO:0000313" key="2">
    <source>
        <dbReference type="EMBL" id="QVI63834.1"/>
    </source>
</evidence>
<accession>A0ABX8D8R0</accession>
<feature type="transmembrane region" description="Helical" evidence="1">
    <location>
        <begin position="65"/>
        <end position="87"/>
    </location>
</feature>
<keyword evidence="1" id="KW-1133">Transmembrane helix</keyword>
<keyword evidence="3" id="KW-1185">Reference proteome</keyword>
<organism evidence="2 3">
    <name type="scientific">Cellulomonas wangleii</name>
    <dbReference type="NCBI Taxonomy" id="2816956"/>
    <lineage>
        <taxon>Bacteria</taxon>
        <taxon>Bacillati</taxon>
        <taxon>Actinomycetota</taxon>
        <taxon>Actinomycetes</taxon>
        <taxon>Micrococcales</taxon>
        <taxon>Cellulomonadaceae</taxon>
        <taxon>Cellulomonas</taxon>
    </lineage>
</organism>
<keyword evidence="1" id="KW-0472">Membrane</keyword>
<dbReference type="Proteomes" id="UP000677804">
    <property type="component" value="Chromosome"/>
</dbReference>
<evidence type="ECO:0000256" key="1">
    <source>
        <dbReference type="SAM" id="Phobius"/>
    </source>
</evidence>
<proteinExistence type="predicted"/>
<name>A0ABX8D8R0_9CELL</name>
<gene>
    <name evidence="2" type="ORF">KG103_08440</name>
</gene>
<dbReference type="RefSeq" id="WP_207342106.1">
    <property type="nucleotide sequence ID" value="NZ_CP074405.1"/>
</dbReference>
<feature type="transmembrane region" description="Helical" evidence="1">
    <location>
        <begin position="37"/>
        <end position="59"/>
    </location>
</feature>